<sequence>MEKNKDGFPVFYADSAAAWRDWLEVNHRLSKSVWLVIFKKSSPIPSLTVSEAIDEALCFGWVDSKPNKRDDKSFYLYFSERKPKSNWSKVNKEKVEFLIKDGKMAPSGLKMVELAKASGTWDALNEVDALFEPEDLTTALKSNEIAKGYWEKFPPSARRGILEWILNAKTSQTREKRIQETVRLAEKNIRANSYPKPKL</sequence>
<comment type="caution">
    <text evidence="1">The sequence shown here is derived from an EMBL/GenBank/DDBJ whole genome shotgun (WGS) entry which is preliminary data.</text>
</comment>
<keyword evidence="2" id="KW-1185">Reference proteome</keyword>
<proteinExistence type="predicted"/>
<dbReference type="Proteomes" id="UP001338309">
    <property type="component" value="Unassembled WGS sequence"/>
</dbReference>
<name>A0ABQ6PU64_9BACT</name>
<dbReference type="RefSeq" id="WP_338226260.1">
    <property type="nucleotide sequence ID" value="NZ_BTPD01000019.1"/>
</dbReference>
<gene>
    <name evidence="1" type="ORF">Aconfl_41380</name>
</gene>
<accession>A0ABQ6PU64</accession>
<organism evidence="1 2">
    <name type="scientific">Algoriphagus confluentis</name>
    <dbReference type="NCBI Taxonomy" id="1697556"/>
    <lineage>
        <taxon>Bacteria</taxon>
        <taxon>Pseudomonadati</taxon>
        <taxon>Bacteroidota</taxon>
        <taxon>Cytophagia</taxon>
        <taxon>Cytophagales</taxon>
        <taxon>Cyclobacteriaceae</taxon>
        <taxon>Algoriphagus</taxon>
    </lineage>
</organism>
<protein>
    <submittedName>
        <fullName evidence="1">YdeI/OmpD-associated family protein</fullName>
    </submittedName>
</protein>
<dbReference type="Pfam" id="PF13376">
    <property type="entry name" value="OmdA"/>
    <property type="match status" value="1"/>
</dbReference>
<reference evidence="1 2" key="1">
    <citation type="submission" date="2023-08" db="EMBL/GenBank/DDBJ databases">
        <title>Draft genome sequence of Algoriphagus confluentis.</title>
        <authorList>
            <person name="Takatani N."/>
            <person name="Hosokawa M."/>
            <person name="Sawabe T."/>
        </authorList>
    </citation>
    <scope>NUCLEOTIDE SEQUENCE [LARGE SCALE GENOMIC DNA]</scope>
    <source>
        <strain evidence="1 2">NBRC 111222</strain>
    </source>
</reference>
<evidence type="ECO:0000313" key="1">
    <source>
        <dbReference type="EMBL" id="GMQ31494.1"/>
    </source>
</evidence>
<dbReference type="EMBL" id="BTPD01000019">
    <property type="protein sequence ID" value="GMQ31494.1"/>
    <property type="molecule type" value="Genomic_DNA"/>
</dbReference>
<evidence type="ECO:0000313" key="2">
    <source>
        <dbReference type="Proteomes" id="UP001338309"/>
    </source>
</evidence>